<keyword evidence="1" id="KW-0472">Membrane</keyword>
<evidence type="ECO:0000259" key="3">
    <source>
        <dbReference type="Pfam" id="PF16344"/>
    </source>
</evidence>
<dbReference type="EMBL" id="BAABEY010000032">
    <property type="protein sequence ID" value="GAA4444772.1"/>
    <property type="molecule type" value="Genomic_DNA"/>
</dbReference>
<accession>A0ABP8M7H4</accession>
<evidence type="ECO:0000313" key="4">
    <source>
        <dbReference type="EMBL" id="GAA4444772.1"/>
    </source>
</evidence>
<comment type="caution">
    <text evidence="4">The sequence shown here is derived from an EMBL/GenBank/DDBJ whole genome shotgun (WGS) entry which is preliminary data.</text>
</comment>
<dbReference type="PANTHER" id="PTHR30273:SF2">
    <property type="entry name" value="PROTEIN FECR"/>
    <property type="match status" value="1"/>
</dbReference>
<feature type="domain" description="Protein FecR C-terminal" evidence="3">
    <location>
        <begin position="267"/>
        <end position="332"/>
    </location>
</feature>
<dbReference type="Pfam" id="PF04773">
    <property type="entry name" value="FecR"/>
    <property type="match status" value="1"/>
</dbReference>
<dbReference type="Pfam" id="PF16344">
    <property type="entry name" value="FecR_C"/>
    <property type="match status" value="1"/>
</dbReference>
<dbReference type="InterPro" id="IPR012373">
    <property type="entry name" value="Ferrdict_sens_TM"/>
</dbReference>
<dbReference type="PANTHER" id="PTHR30273">
    <property type="entry name" value="PERIPLASMIC SIGNAL SENSOR AND SIGMA FACTOR ACTIVATOR FECR-RELATED"/>
    <property type="match status" value="1"/>
</dbReference>
<proteinExistence type="predicted"/>
<dbReference type="Proteomes" id="UP001501508">
    <property type="component" value="Unassembled WGS sequence"/>
</dbReference>
<feature type="transmembrane region" description="Helical" evidence="1">
    <location>
        <begin position="72"/>
        <end position="97"/>
    </location>
</feature>
<dbReference type="InterPro" id="IPR032508">
    <property type="entry name" value="FecR_C"/>
</dbReference>
<protein>
    <recommendedName>
        <fullName evidence="6">FecR family protein</fullName>
    </recommendedName>
</protein>
<dbReference type="Gene3D" id="3.55.50.30">
    <property type="match status" value="1"/>
</dbReference>
<dbReference type="InterPro" id="IPR006860">
    <property type="entry name" value="FecR"/>
</dbReference>
<name>A0ABP8M7H4_9BACT</name>
<sequence>MNRHDFDRLLQKYLAGDCNEEEARQVEMWSDNVLSNSKIRLDEAEKSRMKRRYWKRISSEVLGKEPLWRRLFFFPQGIAASVLVAGLLAFGIFSYYGQHPKEKMGDRGASGELTTNTQEGIITFQTEGKPQSLTLGDGTLITLGKGSSIRYPAKFDDHLREVYLEGEAFFKVKRDEKKPFLVYSGGLITRVLGTSFNVKSSVKSGKVEVEVVSGSVSVYENNKKQSLQDAVILTPNQKITFEPAKRVMHTELVEEPVFINPPERLSDFIFEDSPITEVVTRLSRHFEVKIQYDSSAFAGCVFNGDLNGLPLHNQLNLICRSINGNVELLGNEYFLRGEGCGDNGK</sequence>
<dbReference type="Gene3D" id="2.60.120.1440">
    <property type="match status" value="1"/>
</dbReference>
<organism evidence="4 5">
    <name type="scientific">Ravibacter arvi</name>
    <dbReference type="NCBI Taxonomy" id="2051041"/>
    <lineage>
        <taxon>Bacteria</taxon>
        <taxon>Pseudomonadati</taxon>
        <taxon>Bacteroidota</taxon>
        <taxon>Cytophagia</taxon>
        <taxon>Cytophagales</taxon>
        <taxon>Spirosomataceae</taxon>
        <taxon>Ravibacter</taxon>
    </lineage>
</organism>
<evidence type="ECO:0000256" key="1">
    <source>
        <dbReference type="SAM" id="Phobius"/>
    </source>
</evidence>
<evidence type="ECO:0008006" key="6">
    <source>
        <dbReference type="Google" id="ProtNLM"/>
    </source>
</evidence>
<evidence type="ECO:0000313" key="5">
    <source>
        <dbReference type="Proteomes" id="UP001501508"/>
    </source>
</evidence>
<evidence type="ECO:0000259" key="2">
    <source>
        <dbReference type="Pfam" id="PF04773"/>
    </source>
</evidence>
<feature type="domain" description="FecR protein" evidence="2">
    <location>
        <begin position="127"/>
        <end position="216"/>
    </location>
</feature>
<dbReference type="RefSeq" id="WP_345031639.1">
    <property type="nucleotide sequence ID" value="NZ_BAABEY010000032.1"/>
</dbReference>
<keyword evidence="5" id="KW-1185">Reference proteome</keyword>
<keyword evidence="1" id="KW-0812">Transmembrane</keyword>
<keyword evidence="1" id="KW-1133">Transmembrane helix</keyword>
<gene>
    <name evidence="4" type="ORF">GCM10023091_35460</name>
</gene>
<reference evidence="5" key="1">
    <citation type="journal article" date="2019" name="Int. J. Syst. Evol. Microbiol.">
        <title>The Global Catalogue of Microorganisms (GCM) 10K type strain sequencing project: providing services to taxonomists for standard genome sequencing and annotation.</title>
        <authorList>
            <consortium name="The Broad Institute Genomics Platform"/>
            <consortium name="The Broad Institute Genome Sequencing Center for Infectious Disease"/>
            <person name="Wu L."/>
            <person name="Ma J."/>
        </authorList>
    </citation>
    <scope>NUCLEOTIDE SEQUENCE [LARGE SCALE GENOMIC DNA]</scope>
    <source>
        <strain evidence="5">JCM 31920</strain>
    </source>
</reference>
<dbReference type="PIRSF" id="PIRSF018266">
    <property type="entry name" value="FecR"/>
    <property type="match status" value="1"/>
</dbReference>